<name>A0A1X1Z1H3_9MYCO</name>
<proteinExistence type="predicted"/>
<keyword evidence="3" id="KW-1185">Reference proteome</keyword>
<gene>
    <name evidence="2" type="ORF">AWC17_13325</name>
</gene>
<dbReference type="RefSeq" id="WP_085165146.1">
    <property type="nucleotide sequence ID" value="NZ_LQPH01000154.1"/>
</dbReference>
<dbReference type="Pfam" id="PF00934">
    <property type="entry name" value="PE"/>
    <property type="match status" value="1"/>
</dbReference>
<evidence type="ECO:0000313" key="2">
    <source>
        <dbReference type="EMBL" id="ORW17175.1"/>
    </source>
</evidence>
<sequence>MILDVEPEAVAVQSATEAAGTAESAGVLTGATPALVVAPPMGGEEVSMAISAAIMAHAAQFTAQTGLGVGQRGLYAAQLGVSSATYAAANALSAAALAL</sequence>
<comment type="caution">
    <text evidence="2">The sequence shown here is derived from an EMBL/GenBank/DDBJ whole genome shotgun (WGS) entry which is preliminary data.</text>
</comment>
<dbReference type="EMBL" id="LQPH01000154">
    <property type="protein sequence ID" value="ORW17175.1"/>
    <property type="molecule type" value="Genomic_DNA"/>
</dbReference>
<dbReference type="AlphaFoldDB" id="A0A1X1Z1H3"/>
<evidence type="ECO:0000259" key="1">
    <source>
        <dbReference type="Pfam" id="PF00934"/>
    </source>
</evidence>
<dbReference type="InterPro" id="IPR000084">
    <property type="entry name" value="PE-PGRS_N"/>
</dbReference>
<protein>
    <recommendedName>
        <fullName evidence="1">PE domain-containing protein</fullName>
    </recommendedName>
</protein>
<organism evidence="2 3">
    <name type="scientific">Mycobacterium nebraskense</name>
    <dbReference type="NCBI Taxonomy" id="244292"/>
    <lineage>
        <taxon>Bacteria</taxon>
        <taxon>Bacillati</taxon>
        <taxon>Actinomycetota</taxon>
        <taxon>Actinomycetes</taxon>
        <taxon>Mycobacteriales</taxon>
        <taxon>Mycobacteriaceae</taxon>
        <taxon>Mycobacterium</taxon>
    </lineage>
</organism>
<feature type="domain" description="PE" evidence="1">
    <location>
        <begin position="4"/>
        <end position="91"/>
    </location>
</feature>
<reference evidence="2 3" key="1">
    <citation type="submission" date="2016-01" db="EMBL/GenBank/DDBJ databases">
        <title>The new phylogeny of the genus Mycobacterium.</title>
        <authorList>
            <person name="Tarcisio F."/>
            <person name="Conor M."/>
            <person name="Antonella G."/>
            <person name="Elisabetta G."/>
            <person name="Giulia F.S."/>
            <person name="Sara T."/>
            <person name="Anna F."/>
            <person name="Clotilde B."/>
            <person name="Roberto B."/>
            <person name="Veronica D.S."/>
            <person name="Fabio R."/>
            <person name="Monica P."/>
            <person name="Olivier J."/>
            <person name="Enrico T."/>
            <person name="Nicola S."/>
        </authorList>
    </citation>
    <scope>NUCLEOTIDE SEQUENCE [LARGE SCALE GENOMIC DNA]</scope>
    <source>
        <strain evidence="2 3">DSM 44803</strain>
    </source>
</reference>
<evidence type="ECO:0000313" key="3">
    <source>
        <dbReference type="Proteomes" id="UP000193781"/>
    </source>
</evidence>
<dbReference type="Proteomes" id="UP000193781">
    <property type="component" value="Unassembled WGS sequence"/>
</dbReference>
<accession>A0A1X1Z1H3</accession>